<sequence>MAEVVSLIVAAPALVDLAKYCGKLAIELYNYSEERQKAKFEIANYANQITCSSTTIRTSHATLKRYHQRFPQSMVLQDLASEGTIKATEDMSKSILDRLVTVTDGLIDQNDTSISALKYIMWRFGKRDVLEVILQLGRAQQNIQLIVNMLGIEACELEIKNIVRMMEMRMNNEASLKIKDLEKQM</sequence>
<dbReference type="AlphaFoldDB" id="A0A9W8U6N1"/>
<proteinExistence type="predicted"/>
<dbReference type="EMBL" id="JAPDHF010000013">
    <property type="protein sequence ID" value="KAJ4009583.1"/>
    <property type="molecule type" value="Genomic_DNA"/>
</dbReference>
<protein>
    <submittedName>
        <fullName evidence="1">Uncharacterized protein</fullName>
    </submittedName>
</protein>
<comment type="caution">
    <text evidence="1">The sequence shown here is derived from an EMBL/GenBank/DDBJ whole genome shotgun (WGS) entry which is preliminary data.</text>
</comment>
<dbReference type="Proteomes" id="UP001152130">
    <property type="component" value="Unassembled WGS sequence"/>
</dbReference>
<keyword evidence="2" id="KW-1185">Reference proteome</keyword>
<evidence type="ECO:0000313" key="2">
    <source>
        <dbReference type="Proteomes" id="UP001152130"/>
    </source>
</evidence>
<name>A0A9W8U6N1_9HYPO</name>
<reference evidence="1" key="1">
    <citation type="submission" date="2022-10" db="EMBL/GenBank/DDBJ databases">
        <title>Fusarium specimens isolated from Avocado Roots.</title>
        <authorList>
            <person name="Stajich J."/>
            <person name="Roper C."/>
            <person name="Heimlech-Rivalta G."/>
        </authorList>
    </citation>
    <scope>NUCLEOTIDE SEQUENCE</scope>
    <source>
        <strain evidence="1">CF00143</strain>
    </source>
</reference>
<accession>A0A9W8U6N1</accession>
<organism evidence="1 2">
    <name type="scientific">Fusarium irregulare</name>
    <dbReference type="NCBI Taxonomy" id="2494466"/>
    <lineage>
        <taxon>Eukaryota</taxon>
        <taxon>Fungi</taxon>
        <taxon>Dikarya</taxon>
        <taxon>Ascomycota</taxon>
        <taxon>Pezizomycotina</taxon>
        <taxon>Sordariomycetes</taxon>
        <taxon>Hypocreomycetidae</taxon>
        <taxon>Hypocreales</taxon>
        <taxon>Nectriaceae</taxon>
        <taxon>Fusarium</taxon>
        <taxon>Fusarium incarnatum-equiseti species complex</taxon>
    </lineage>
</organism>
<evidence type="ECO:0000313" key="1">
    <source>
        <dbReference type="EMBL" id="KAJ4009583.1"/>
    </source>
</evidence>
<gene>
    <name evidence="1" type="ORF">NW766_008702</name>
</gene>